<evidence type="ECO:0000256" key="1">
    <source>
        <dbReference type="ARBA" id="ARBA00006974"/>
    </source>
</evidence>
<keyword evidence="3" id="KW-1185">Reference proteome</keyword>
<accession>A0ABR0UVB3</accession>
<name>A0ABR0UVB3_REHGL</name>
<reference evidence="2 3" key="1">
    <citation type="journal article" date="2021" name="Comput. Struct. Biotechnol. J.">
        <title>De novo genome assembly of the potent medicinal plant Rehmannia glutinosa using nanopore technology.</title>
        <authorList>
            <person name="Ma L."/>
            <person name="Dong C."/>
            <person name="Song C."/>
            <person name="Wang X."/>
            <person name="Zheng X."/>
            <person name="Niu Y."/>
            <person name="Chen S."/>
            <person name="Feng W."/>
        </authorList>
    </citation>
    <scope>NUCLEOTIDE SEQUENCE [LARGE SCALE GENOMIC DNA]</scope>
    <source>
        <strain evidence="2">DH-2019</strain>
    </source>
</reference>
<dbReference type="EMBL" id="JABTTQ020002029">
    <property type="protein sequence ID" value="KAK6126635.1"/>
    <property type="molecule type" value="Genomic_DNA"/>
</dbReference>
<comment type="caution">
    <text evidence="2">The sequence shown here is derived from an EMBL/GenBank/DDBJ whole genome shotgun (WGS) entry which is preliminary data.</text>
</comment>
<dbReference type="PANTHER" id="PTHR31374">
    <property type="entry name" value="AUXIN-INDUCED PROTEIN-LIKE-RELATED"/>
    <property type="match status" value="1"/>
</dbReference>
<dbReference type="Pfam" id="PF02519">
    <property type="entry name" value="Auxin_inducible"/>
    <property type="match status" value="1"/>
</dbReference>
<organism evidence="2 3">
    <name type="scientific">Rehmannia glutinosa</name>
    <name type="common">Chinese foxglove</name>
    <dbReference type="NCBI Taxonomy" id="99300"/>
    <lineage>
        <taxon>Eukaryota</taxon>
        <taxon>Viridiplantae</taxon>
        <taxon>Streptophyta</taxon>
        <taxon>Embryophyta</taxon>
        <taxon>Tracheophyta</taxon>
        <taxon>Spermatophyta</taxon>
        <taxon>Magnoliopsida</taxon>
        <taxon>eudicotyledons</taxon>
        <taxon>Gunneridae</taxon>
        <taxon>Pentapetalae</taxon>
        <taxon>asterids</taxon>
        <taxon>lamiids</taxon>
        <taxon>Lamiales</taxon>
        <taxon>Orobanchaceae</taxon>
        <taxon>Rehmannieae</taxon>
        <taxon>Rehmannia</taxon>
    </lineage>
</organism>
<protein>
    <submittedName>
        <fullName evidence="2">Uncharacterized protein</fullName>
    </submittedName>
</protein>
<dbReference type="InterPro" id="IPR003676">
    <property type="entry name" value="SAUR_fam"/>
</dbReference>
<evidence type="ECO:0000313" key="2">
    <source>
        <dbReference type="EMBL" id="KAK6126635.1"/>
    </source>
</evidence>
<dbReference type="PANTHER" id="PTHR31374:SF203">
    <property type="entry name" value="AUXIN-RESPONSIVE PROTEIN SAUR71-LIKE"/>
    <property type="match status" value="1"/>
</dbReference>
<proteinExistence type="inferred from homology"/>
<sequence length="185" mass="20993">MSSAIKKVNMITKIVRLRQVVKRWKTKSVNRGSVLCYSSSSDTDEPAASPHRTPSGCVAVYVGPERRRFVIPTRFLNLPVFVALLDQAEEEFGFQPSGGLTLPCETGFFRDILRFLEEDEEKFRGLGLDEFLKMDFGSYDQSSCKESSSSSASRHAFAPLLHNAREEARLLVVSRYRFHQYDNSN</sequence>
<dbReference type="Proteomes" id="UP001318860">
    <property type="component" value="Unassembled WGS sequence"/>
</dbReference>
<evidence type="ECO:0000313" key="3">
    <source>
        <dbReference type="Proteomes" id="UP001318860"/>
    </source>
</evidence>
<gene>
    <name evidence="2" type="ORF">DH2020_039621</name>
</gene>
<comment type="similarity">
    <text evidence="1">Belongs to the ARG7 family.</text>
</comment>